<dbReference type="RefSeq" id="WP_110072584.1">
    <property type="nucleotide sequence ID" value="NZ_CM009896.1"/>
</dbReference>
<reference evidence="4 5" key="1">
    <citation type="submission" date="2017-09" db="EMBL/GenBank/DDBJ databases">
        <title>High-quality draft genome sequence of Butyrivibrio fibrisolvens INBov1, isolated from cow rumen.</title>
        <authorList>
            <person name="Rodriguez Hernaez J."/>
            <person name="Rivarola M."/>
            <person name="Paniego N."/>
            <person name="Cravero S."/>
            <person name="Ceron Cucchi M."/>
            <person name="Martinez M.C."/>
        </authorList>
    </citation>
    <scope>NUCLEOTIDE SEQUENCE [LARGE SCALE GENOMIC DNA]</scope>
    <source>
        <strain evidence="4 5">INBov1</strain>
    </source>
</reference>
<evidence type="ECO:0000313" key="5">
    <source>
        <dbReference type="Proteomes" id="UP000245488"/>
    </source>
</evidence>
<keyword evidence="1" id="KW-0328">Glycosyltransferase</keyword>
<sequence length="320" mass="37328">MMELVSVIIPVYMVEKYLRRCLDSVINQTYRNLDVLVIDDGSNDDCGQICDEYASNDNRIRVIHQENKGLAEVRNIGAREALGNYILFVDSDDWIDLNLVEVIYSELKKNHVDVVCFGMNRVDENGHITKVYRGSYGKKVLDTTNALDCIFFSKYVDVVSCNKMFSKWLFDGISYPSGKLYEDMATTYKIIEKANKVLCLSEAYYFYYNNINSIGNRKFTNETMQLDNAARECYEHCVSVRGTNEDSLMVGLWKWQLVIVNMMIKSRTYKYGYINKLQKNIKLLKVISCDYLPAINKIQFAVFKCSFAMYKRMYLIFKRR</sequence>
<comment type="caution">
    <text evidence="4">The sequence shown here is derived from an EMBL/GenBank/DDBJ whole genome shotgun (WGS) entry which is preliminary data.</text>
</comment>
<dbReference type="CDD" id="cd00761">
    <property type="entry name" value="Glyco_tranf_GTA_type"/>
    <property type="match status" value="1"/>
</dbReference>
<dbReference type="PANTHER" id="PTHR22916">
    <property type="entry name" value="GLYCOSYLTRANSFERASE"/>
    <property type="match status" value="1"/>
</dbReference>
<gene>
    <name evidence="4" type="ORF">CPT75_07340</name>
</gene>
<dbReference type="Proteomes" id="UP000245488">
    <property type="component" value="Chromosome"/>
</dbReference>
<evidence type="ECO:0000313" key="4">
    <source>
        <dbReference type="EMBL" id="PWT26928.1"/>
    </source>
</evidence>
<dbReference type="InterPro" id="IPR029044">
    <property type="entry name" value="Nucleotide-diphossugar_trans"/>
</dbReference>
<name>A0A317FZ10_BUTFI</name>
<accession>A0A317FZ10</accession>
<evidence type="ECO:0000259" key="3">
    <source>
        <dbReference type="Pfam" id="PF00535"/>
    </source>
</evidence>
<evidence type="ECO:0000256" key="2">
    <source>
        <dbReference type="ARBA" id="ARBA00022679"/>
    </source>
</evidence>
<dbReference type="InterPro" id="IPR001173">
    <property type="entry name" value="Glyco_trans_2-like"/>
</dbReference>
<proteinExistence type="predicted"/>
<dbReference type="AlphaFoldDB" id="A0A317FZ10"/>
<organism evidence="4 5">
    <name type="scientific">Butyrivibrio fibrisolvens</name>
    <dbReference type="NCBI Taxonomy" id="831"/>
    <lineage>
        <taxon>Bacteria</taxon>
        <taxon>Bacillati</taxon>
        <taxon>Bacillota</taxon>
        <taxon>Clostridia</taxon>
        <taxon>Lachnospirales</taxon>
        <taxon>Lachnospiraceae</taxon>
        <taxon>Butyrivibrio</taxon>
    </lineage>
</organism>
<dbReference type="PANTHER" id="PTHR22916:SF51">
    <property type="entry name" value="GLYCOSYLTRANSFERASE EPSH-RELATED"/>
    <property type="match status" value="1"/>
</dbReference>
<dbReference type="GO" id="GO:0016757">
    <property type="term" value="F:glycosyltransferase activity"/>
    <property type="evidence" value="ECO:0007669"/>
    <property type="project" value="UniProtKB-KW"/>
</dbReference>
<dbReference type="Gene3D" id="3.90.550.10">
    <property type="entry name" value="Spore Coat Polysaccharide Biosynthesis Protein SpsA, Chain A"/>
    <property type="match status" value="1"/>
</dbReference>
<keyword evidence="2" id="KW-0808">Transferase</keyword>
<evidence type="ECO:0000256" key="1">
    <source>
        <dbReference type="ARBA" id="ARBA00022676"/>
    </source>
</evidence>
<dbReference type="Pfam" id="PF00535">
    <property type="entry name" value="Glycos_transf_2"/>
    <property type="match status" value="1"/>
</dbReference>
<protein>
    <recommendedName>
        <fullName evidence="3">Glycosyltransferase 2-like domain-containing protein</fullName>
    </recommendedName>
</protein>
<dbReference type="EMBL" id="NXNG01000001">
    <property type="protein sequence ID" value="PWT26928.1"/>
    <property type="molecule type" value="Genomic_DNA"/>
</dbReference>
<dbReference type="SUPFAM" id="SSF53448">
    <property type="entry name" value="Nucleotide-diphospho-sugar transferases"/>
    <property type="match status" value="1"/>
</dbReference>
<feature type="domain" description="Glycosyltransferase 2-like" evidence="3">
    <location>
        <begin position="6"/>
        <end position="141"/>
    </location>
</feature>
<keyword evidence="5" id="KW-1185">Reference proteome</keyword>